<evidence type="ECO:0000256" key="1">
    <source>
        <dbReference type="ARBA" id="ARBA00006700"/>
    </source>
</evidence>
<comment type="similarity">
    <text evidence="1 4">Belongs to the universal ribosomal protein uL23 family.</text>
</comment>
<organism evidence="5">
    <name type="scientific">uncultured Parcubacteria bacterium Rifle_16ft_4_minimus_13933</name>
    <dbReference type="NCBI Taxonomy" id="1665134"/>
    <lineage>
        <taxon>Bacteria</taxon>
        <taxon>Candidatus Parcubacteria</taxon>
        <taxon>environmental samples</taxon>
    </lineage>
</organism>
<gene>
    <name evidence="4" type="primary">rplW</name>
</gene>
<keyword evidence="4" id="KW-0699">rRNA-binding</keyword>
<dbReference type="SUPFAM" id="SSF54189">
    <property type="entry name" value="Ribosomal proteins S24e, L23 and L15e"/>
    <property type="match status" value="1"/>
</dbReference>
<sequence length="99" mass="11376">MPKDKEKKEITKKSDFSPRVTEKATFLGEQSVYVFNIPKGQNKTEIRKAFEKEFKIKPVKIRTAGVKNKGVIYRGRAGIKRGGKKAYVYLKKGEKIEIK</sequence>
<dbReference type="AlphaFoldDB" id="A0A0H4T3T5"/>
<dbReference type="GO" id="GO:0005840">
    <property type="term" value="C:ribosome"/>
    <property type="evidence" value="ECO:0007669"/>
    <property type="project" value="UniProtKB-KW"/>
</dbReference>
<dbReference type="InterPro" id="IPR012678">
    <property type="entry name" value="Ribosomal_uL23/eL15/eS24_sf"/>
</dbReference>
<dbReference type="InterPro" id="IPR012677">
    <property type="entry name" value="Nucleotide-bd_a/b_plait_sf"/>
</dbReference>
<dbReference type="GO" id="GO:0006412">
    <property type="term" value="P:translation"/>
    <property type="evidence" value="ECO:0007669"/>
    <property type="project" value="UniProtKB-UniRule"/>
</dbReference>
<evidence type="ECO:0000256" key="3">
    <source>
        <dbReference type="ARBA" id="ARBA00023274"/>
    </source>
</evidence>
<keyword evidence="2 4" id="KW-0689">Ribosomal protein</keyword>
<accession>A0A0H4T3T5</accession>
<dbReference type="HAMAP" id="MF_01369_B">
    <property type="entry name" value="Ribosomal_uL23_B"/>
    <property type="match status" value="1"/>
</dbReference>
<evidence type="ECO:0000313" key="5">
    <source>
        <dbReference type="EMBL" id="AKQ01042.1"/>
    </source>
</evidence>
<keyword evidence="4" id="KW-0694">RNA-binding</keyword>
<keyword evidence="3 4" id="KW-0687">Ribonucleoprotein</keyword>
<comment type="subunit">
    <text evidence="4">Part of the 50S ribosomal subunit. Contacts protein L29, and trigger factor when it is bound to the ribosome.</text>
</comment>
<dbReference type="GO" id="GO:0019843">
    <property type="term" value="F:rRNA binding"/>
    <property type="evidence" value="ECO:0007669"/>
    <property type="project" value="UniProtKB-UniRule"/>
</dbReference>
<dbReference type="Gene3D" id="3.30.70.330">
    <property type="match status" value="1"/>
</dbReference>
<dbReference type="InterPro" id="IPR013025">
    <property type="entry name" value="Ribosomal_uL23-like"/>
</dbReference>
<dbReference type="GO" id="GO:0003735">
    <property type="term" value="F:structural constituent of ribosome"/>
    <property type="evidence" value="ECO:0007669"/>
    <property type="project" value="InterPro"/>
</dbReference>
<dbReference type="GO" id="GO:1990904">
    <property type="term" value="C:ribonucleoprotein complex"/>
    <property type="evidence" value="ECO:0007669"/>
    <property type="project" value="UniProtKB-KW"/>
</dbReference>
<reference evidence="5" key="1">
    <citation type="journal article" date="2015" name="ISME J.">
        <title>Aquifer environment selects for microbial species cohorts in sediment and groundwater.</title>
        <authorList>
            <person name="Hug L.A."/>
            <person name="Thomas B.C."/>
            <person name="Brown C.T."/>
            <person name="Frischkorn K.R."/>
            <person name="Williams K.H."/>
            <person name="Tringe S.G."/>
            <person name="Banfield J.F."/>
        </authorList>
    </citation>
    <scope>NUCLEOTIDE SEQUENCE</scope>
</reference>
<comment type="function">
    <text evidence="4">One of the early assembly proteins it binds 23S rRNA. One of the proteins that surrounds the polypeptide exit tunnel on the outside of the ribosome. Forms the main docking site for trigger factor binding to the ribosome.</text>
</comment>
<dbReference type="EMBL" id="KT006948">
    <property type="protein sequence ID" value="AKQ01042.1"/>
    <property type="molecule type" value="Genomic_DNA"/>
</dbReference>
<evidence type="ECO:0000256" key="2">
    <source>
        <dbReference type="ARBA" id="ARBA00022980"/>
    </source>
</evidence>
<protein>
    <recommendedName>
        <fullName evidence="4">Large ribosomal subunit protein uL23</fullName>
    </recommendedName>
</protein>
<evidence type="ECO:0000256" key="4">
    <source>
        <dbReference type="HAMAP-Rule" id="MF_01369"/>
    </source>
</evidence>
<dbReference type="Pfam" id="PF00276">
    <property type="entry name" value="Ribosomal_L23"/>
    <property type="match status" value="1"/>
</dbReference>
<name>A0A0H4T3T5_9BACT</name>
<proteinExistence type="inferred from homology"/>